<dbReference type="Proteomes" id="UP000032180">
    <property type="component" value="Chromosome 9"/>
</dbReference>
<reference evidence="1 2" key="1">
    <citation type="submission" date="2012-08" db="EMBL/GenBank/DDBJ databases">
        <title>Oryza genome evolution.</title>
        <authorList>
            <person name="Wing R.A."/>
        </authorList>
    </citation>
    <scope>NUCLEOTIDE SEQUENCE</scope>
</reference>
<dbReference type="eggNOG" id="ENOG502SZTH">
    <property type="taxonomic scope" value="Eukaryota"/>
</dbReference>
<dbReference type="EnsemblPlants" id="LPERR09G00740.1">
    <property type="protein sequence ID" value="LPERR09G00740.1"/>
    <property type="gene ID" value="LPERR09G00740"/>
</dbReference>
<reference evidence="1" key="3">
    <citation type="submission" date="2015-04" db="UniProtKB">
        <authorList>
            <consortium name="EnsemblPlants"/>
        </authorList>
    </citation>
    <scope>IDENTIFICATION</scope>
</reference>
<protein>
    <submittedName>
        <fullName evidence="1">Uncharacterized protein</fullName>
    </submittedName>
</protein>
<dbReference type="AlphaFoldDB" id="A0A0D9XBC4"/>
<name>A0A0D9XBC4_9ORYZ</name>
<keyword evidence="2" id="KW-1185">Reference proteome</keyword>
<organism evidence="1 2">
    <name type="scientific">Leersia perrieri</name>
    <dbReference type="NCBI Taxonomy" id="77586"/>
    <lineage>
        <taxon>Eukaryota</taxon>
        <taxon>Viridiplantae</taxon>
        <taxon>Streptophyta</taxon>
        <taxon>Embryophyta</taxon>
        <taxon>Tracheophyta</taxon>
        <taxon>Spermatophyta</taxon>
        <taxon>Magnoliopsida</taxon>
        <taxon>Liliopsida</taxon>
        <taxon>Poales</taxon>
        <taxon>Poaceae</taxon>
        <taxon>BOP clade</taxon>
        <taxon>Oryzoideae</taxon>
        <taxon>Oryzeae</taxon>
        <taxon>Oryzinae</taxon>
        <taxon>Leersia</taxon>
    </lineage>
</organism>
<accession>A0A0D9XBC4</accession>
<evidence type="ECO:0000313" key="1">
    <source>
        <dbReference type="EnsemblPlants" id="LPERR09G00740.1"/>
    </source>
</evidence>
<sequence length="215" mass="23806">MGDTVVKTSMIRRQLQRPAVVDVWIATYTKRNGTWSVSNGAQILKNLEEASETHRGRIVAAPIPMAEHFALVFGRKPNHSCGIGIGAVNQWAQERYRIHAQAEAADERATDAQKQAAALLEVQRLTEDNMHLRGELQFQHEELNSQKKTVEGTVCGHGTFDGSEAGGKNENDDGSHGSCFISFILYQVHQPTSGFLHPKSHPYMSNRGELLTKTT</sequence>
<proteinExistence type="predicted"/>
<reference evidence="2" key="2">
    <citation type="submission" date="2013-12" db="EMBL/GenBank/DDBJ databases">
        <authorList>
            <person name="Yu Y."/>
            <person name="Lee S."/>
            <person name="de Baynast K."/>
            <person name="Wissotski M."/>
            <person name="Liu L."/>
            <person name="Talag J."/>
            <person name="Goicoechea J."/>
            <person name="Angelova A."/>
            <person name="Jetty R."/>
            <person name="Kudrna D."/>
            <person name="Golser W."/>
            <person name="Rivera L."/>
            <person name="Zhang J."/>
            <person name="Wing R."/>
        </authorList>
    </citation>
    <scope>NUCLEOTIDE SEQUENCE</scope>
</reference>
<dbReference type="Gramene" id="LPERR09G00740.1">
    <property type="protein sequence ID" value="LPERR09G00740.1"/>
    <property type="gene ID" value="LPERR09G00740"/>
</dbReference>
<dbReference type="HOGENOM" id="CLU_1284946_0_0_1"/>
<evidence type="ECO:0000313" key="2">
    <source>
        <dbReference type="Proteomes" id="UP000032180"/>
    </source>
</evidence>